<dbReference type="PATRIC" id="fig|324602.8.peg.636"/>
<dbReference type="GO" id="GO:0016788">
    <property type="term" value="F:hydrolase activity, acting on ester bonds"/>
    <property type="evidence" value="ECO:0007669"/>
    <property type="project" value="InterPro"/>
</dbReference>
<proteinExistence type="predicted"/>
<dbReference type="KEGG" id="cau:Caur_0556"/>
<dbReference type="InterPro" id="IPR019267">
    <property type="entry name" value="CRISPR-assoc_Cas6_C"/>
</dbReference>
<evidence type="ECO:0000256" key="4">
    <source>
        <dbReference type="ARBA" id="ARBA00023118"/>
    </source>
</evidence>
<dbReference type="AlphaFoldDB" id="A9WEP3"/>
<organism evidence="7 8">
    <name type="scientific">Chloroflexus aurantiacus (strain ATCC 29366 / DSM 635 / J-10-fl)</name>
    <dbReference type="NCBI Taxonomy" id="324602"/>
    <lineage>
        <taxon>Bacteria</taxon>
        <taxon>Bacillati</taxon>
        <taxon>Chloroflexota</taxon>
        <taxon>Chloroflexia</taxon>
        <taxon>Chloroflexales</taxon>
        <taxon>Chloroflexineae</taxon>
        <taxon>Chloroflexaceae</taxon>
        <taxon>Chloroflexus</taxon>
    </lineage>
</organism>
<dbReference type="GO" id="GO:0004519">
    <property type="term" value="F:endonuclease activity"/>
    <property type="evidence" value="ECO:0007669"/>
    <property type="project" value="UniProtKB-KW"/>
</dbReference>
<dbReference type="InterPro" id="IPR045648">
    <property type="entry name" value="CRISPR-assoc_Cas6-like_N"/>
</dbReference>
<dbReference type="Gene3D" id="3.30.70.1890">
    <property type="match status" value="1"/>
</dbReference>
<dbReference type="Gene3D" id="3.30.70.1900">
    <property type="match status" value="1"/>
</dbReference>
<evidence type="ECO:0000256" key="1">
    <source>
        <dbReference type="ARBA" id="ARBA00022722"/>
    </source>
</evidence>
<protein>
    <submittedName>
        <fullName evidence="7">CRISPR-associated protein Cas6</fullName>
    </submittedName>
</protein>
<dbReference type="EnsemblBacteria" id="ABY33802">
    <property type="protein sequence ID" value="ABY33802"/>
    <property type="gene ID" value="Caur_0556"/>
</dbReference>
<dbReference type="Pfam" id="PF10040">
    <property type="entry name" value="CRISPR_Cas6"/>
    <property type="match status" value="1"/>
</dbReference>
<keyword evidence="3" id="KW-0378">Hydrolase</keyword>
<evidence type="ECO:0000313" key="8">
    <source>
        <dbReference type="Proteomes" id="UP000002008"/>
    </source>
</evidence>
<evidence type="ECO:0000313" key="7">
    <source>
        <dbReference type="EMBL" id="ABY33802.1"/>
    </source>
</evidence>
<dbReference type="Pfam" id="PF19308">
    <property type="entry name" value="CRISPR_Cas6_N"/>
    <property type="match status" value="1"/>
</dbReference>
<keyword evidence="1" id="KW-0540">Nuclease</keyword>
<dbReference type="STRING" id="324602.Caur_0556"/>
<evidence type="ECO:0000256" key="3">
    <source>
        <dbReference type="ARBA" id="ARBA00022801"/>
    </source>
</evidence>
<sequence>MPQAIVFTLRPLTTAQVAGNLSRAAHAAILRLIQQADPALAARIHDDNGRKPLTVSNIWGLAGEPKVIVDPARDYHLRVTLLSAELEQIATDWTPAALAPLDLDGLAWRITARADNSAEHSWAGRATYQELAQPLLSRPNQLPSVWTFQLASPTTFRQRGLNVPLPLPDLVFGSLLEQWNASSELALPDEVRRFAAECLAINRYDLRSVASPTSGGVIQIGAVGRCSFRAINPDRYWRACIDVLARFAFFSGIGAGTTRGFGQARLLTKTDQPRQREAVDNGDTLSD</sequence>
<evidence type="ECO:0000259" key="5">
    <source>
        <dbReference type="Pfam" id="PF10040"/>
    </source>
</evidence>
<evidence type="ECO:0000259" key="6">
    <source>
        <dbReference type="Pfam" id="PF19308"/>
    </source>
</evidence>
<dbReference type="GO" id="GO:0051607">
    <property type="term" value="P:defense response to virus"/>
    <property type="evidence" value="ECO:0007669"/>
    <property type="project" value="UniProtKB-KW"/>
</dbReference>
<dbReference type="eggNOG" id="COG5551">
    <property type="taxonomic scope" value="Bacteria"/>
</dbReference>
<keyword evidence="4" id="KW-0051">Antiviral defense</keyword>
<reference evidence="8" key="1">
    <citation type="journal article" date="2011" name="BMC Genomics">
        <title>Complete genome sequence of the filamentous anoxygenic phototrophic bacterium Chloroflexus aurantiacus.</title>
        <authorList>
            <person name="Tang K.H."/>
            <person name="Barry K."/>
            <person name="Chertkov O."/>
            <person name="Dalin E."/>
            <person name="Han C.S."/>
            <person name="Hauser L.J."/>
            <person name="Honchak B.M."/>
            <person name="Karbach L.E."/>
            <person name="Land M.L."/>
            <person name="Lapidus A."/>
            <person name="Larimer F.W."/>
            <person name="Mikhailova N."/>
            <person name="Pitluck S."/>
            <person name="Pierson B.K."/>
            <person name="Blankenship R.E."/>
        </authorList>
    </citation>
    <scope>NUCLEOTIDE SEQUENCE [LARGE SCALE GENOMIC DNA]</scope>
    <source>
        <strain evidence="8">ATCC 29366 / DSM 635 / J-10-fl</strain>
    </source>
</reference>
<name>A9WEP3_CHLAA</name>
<dbReference type="RefSeq" id="WP_012256458.1">
    <property type="nucleotide sequence ID" value="NC_010175.1"/>
</dbReference>
<dbReference type="HOGENOM" id="CLU_063836_1_0_0"/>
<keyword evidence="2" id="KW-0255">Endonuclease</keyword>
<dbReference type="InterPro" id="IPR010156">
    <property type="entry name" value="CRISPR-assoc_prot_Cas6"/>
</dbReference>
<gene>
    <name evidence="7" type="ordered locus">Caur_0556</name>
</gene>
<dbReference type="Proteomes" id="UP000002008">
    <property type="component" value="Chromosome"/>
</dbReference>
<dbReference type="InterPro" id="IPR045747">
    <property type="entry name" value="CRISPR-assoc_prot_Cas6_N_sf"/>
</dbReference>
<accession>A9WEP3</accession>
<evidence type="ECO:0000256" key="2">
    <source>
        <dbReference type="ARBA" id="ARBA00022759"/>
    </source>
</evidence>
<feature type="domain" description="CRISPR-associated protein Cas6 C-terminal" evidence="5">
    <location>
        <begin position="149"/>
        <end position="263"/>
    </location>
</feature>
<dbReference type="CDD" id="cd21141">
    <property type="entry name" value="Cas6_III-like"/>
    <property type="match status" value="1"/>
</dbReference>
<dbReference type="EMBL" id="CP000909">
    <property type="protein sequence ID" value="ABY33802.1"/>
    <property type="molecule type" value="Genomic_DNA"/>
</dbReference>
<dbReference type="InParanoid" id="A9WEP3"/>
<keyword evidence="8" id="KW-1185">Reference proteome</keyword>
<dbReference type="NCBIfam" id="TIGR01877">
    <property type="entry name" value="cas_cas6"/>
    <property type="match status" value="1"/>
</dbReference>
<feature type="domain" description="CRISPR-associated protein Cas6-like N-terminal" evidence="6">
    <location>
        <begin position="1"/>
        <end position="58"/>
    </location>
</feature>